<feature type="domain" description="Nucleoside phosphorylase" evidence="5">
    <location>
        <begin position="241"/>
        <end position="451"/>
    </location>
</feature>
<keyword evidence="2" id="KW-0808">Transferase</keyword>
<dbReference type="GO" id="GO:0017061">
    <property type="term" value="F:S-methyl-5-thioadenosine phosphorylase activity"/>
    <property type="evidence" value="ECO:0007669"/>
    <property type="project" value="InterPro"/>
</dbReference>
<dbReference type="SUPFAM" id="SSF53167">
    <property type="entry name" value="Purine and uridine phosphorylases"/>
    <property type="match status" value="1"/>
</dbReference>
<reference evidence="8 9" key="1">
    <citation type="submission" date="2018-07" db="EMBL/GenBank/DDBJ databases">
        <title>Genome sequencing of oomycete isolates from Chile give support for New Zealand origin for Phytophthora kernoviae and make available the first Nothophytophthora sp. genome.</title>
        <authorList>
            <person name="Studholme D.J."/>
            <person name="Sanfuentes E."/>
            <person name="Panda P."/>
            <person name="Hill R."/>
            <person name="Sambles C."/>
            <person name="Grant M."/>
            <person name="Williams N.M."/>
            <person name="Mcdougal R.L."/>
        </authorList>
    </citation>
    <scope>NUCLEOTIDE SEQUENCE [LARGE SCALE GENOMIC DNA]</scope>
    <source>
        <strain evidence="6">Chile6</strain>
        <strain evidence="7">Chile7</strain>
    </source>
</reference>
<accession>A0A3F2RRM2</accession>
<dbReference type="CDD" id="cd09010">
    <property type="entry name" value="MTAP_SsMTAPII_like_MTIP"/>
    <property type="match status" value="1"/>
</dbReference>
<keyword evidence="3" id="KW-0660">Purine salvage</keyword>
<evidence type="ECO:0000313" key="8">
    <source>
        <dbReference type="Proteomes" id="UP000277300"/>
    </source>
</evidence>
<dbReference type="PROSITE" id="PS50096">
    <property type="entry name" value="IQ"/>
    <property type="match status" value="2"/>
</dbReference>
<dbReference type="GO" id="GO:0006166">
    <property type="term" value="P:purine ribonucleoside salvage"/>
    <property type="evidence" value="ECO:0007669"/>
    <property type="project" value="UniProtKB-KW"/>
</dbReference>
<dbReference type="EMBL" id="MBDO02000109">
    <property type="protein sequence ID" value="RLN62884.1"/>
    <property type="molecule type" value="Genomic_DNA"/>
</dbReference>
<dbReference type="PANTHER" id="PTHR42679:SF2">
    <property type="entry name" value="S-METHYL-5'-THIOADENOSINE PHOSPHORYLASE"/>
    <property type="match status" value="1"/>
</dbReference>
<dbReference type="AlphaFoldDB" id="A0A3F2RRM2"/>
<proteinExistence type="predicted"/>
<evidence type="ECO:0000259" key="5">
    <source>
        <dbReference type="Pfam" id="PF01048"/>
    </source>
</evidence>
<dbReference type="Proteomes" id="UP000277300">
    <property type="component" value="Unassembled WGS sequence"/>
</dbReference>
<evidence type="ECO:0000313" key="7">
    <source>
        <dbReference type="EMBL" id="RLN68385.1"/>
    </source>
</evidence>
<gene>
    <name evidence="7" type="ORF">BBJ29_002689</name>
    <name evidence="6" type="ORF">BBP00_00004473</name>
</gene>
<dbReference type="InterPro" id="IPR035994">
    <property type="entry name" value="Nucleoside_phosphorylase_sf"/>
</dbReference>
<evidence type="ECO:0000256" key="2">
    <source>
        <dbReference type="ARBA" id="ARBA00022679"/>
    </source>
</evidence>
<comment type="caution">
    <text evidence="6">The sequence shown here is derived from an EMBL/GenBank/DDBJ whole genome shotgun (WGS) entry which is preliminary data.</text>
</comment>
<dbReference type="OrthoDB" id="431409at2759"/>
<evidence type="ECO:0000313" key="9">
    <source>
        <dbReference type="Proteomes" id="UP000284657"/>
    </source>
</evidence>
<dbReference type="InterPro" id="IPR010044">
    <property type="entry name" value="MTAP"/>
</dbReference>
<dbReference type="Proteomes" id="UP000284657">
    <property type="component" value="Unassembled WGS sequence"/>
</dbReference>
<dbReference type="PANTHER" id="PTHR42679">
    <property type="entry name" value="S-METHYL-5'-THIOADENOSINE PHOSPHORYLASE"/>
    <property type="match status" value="1"/>
</dbReference>
<evidence type="ECO:0000256" key="1">
    <source>
        <dbReference type="ARBA" id="ARBA00022676"/>
    </source>
</evidence>
<name>A0A3F2RRM2_9STRA</name>
<protein>
    <recommendedName>
        <fullName evidence="5">Nucleoside phosphorylase domain-containing protein</fullName>
    </recommendedName>
</protein>
<organism evidence="6 8">
    <name type="scientific">Phytophthora kernoviae</name>
    <dbReference type="NCBI Taxonomy" id="325452"/>
    <lineage>
        <taxon>Eukaryota</taxon>
        <taxon>Sar</taxon>
        <taxon>Stramenopiles</taxon>
        <taxon>Oomycota</taxon>
        <taxon>Peronosporomycetes</taxon>
        <taxon>Peronosporales</taxon>
        <taxon>Peronosporaceae</taxon>
        <taxon>Phytophthora</taxon>
    </lineage>
</organism>
<sequence>MDVDTEDLRQDFGDQALAALNSGEYRTLCDLMLGQLDRMMGANERASPLTPPQPTKKAAQAKKRPKATKQNGLGGKSSVKQENALDLLLQDSESNHGDEEQPEQLQTEEEVSLSTQGQFLGSLEASALKIQCAARQQQARQKVTHVRAEKKPVTVECEEALTGTVETAAPKEEVAAALEASVLKIQCAARQQQARQKVDRVRGEKQQVVVADNAIAGDLESPSRPGTVMSYTSEHFEDDLEEHENEPRSEDGVTESAKLQIVFVQRHHAAPNGVYNQPREINFRAIVKALQTLNCEAVIGIYSVGSMTHNIDVGRFVVPEDFFSPFNIMHLSKDYDAHVVPELNAKLRATLIQALDSGDFEPHDGGVYVQTAGPRFETKSEVRFFAQFGQLIGMTGANEAELLNELRVPFAMFAIVDNLANGIGESLTLEAFKATQKANAHQMERAVCQVLDEIARTKALASVSTSL</sequence>
<evidence type="ECO:0000313" key="6">
    <source>
        <dbReference type="EMBL" id="RLN62884.1"/>
    </source>
</evidence>
<feature type="region of interest" description="Disordered" evidence="4">
    <location>
        <begin position="42"/>
        <end position="82"/>
    </location>
</feature>
<dbReference type="GO" id="GO:0019509">
    <property type="term" value="P:L-methionine salvage from methylthioadenosine"/>
    <property type="evidence" value="ECO:0007669"/>
    <property type="project" value="TreeGrafter"/>
</dbReference>
<dbReference type="EMBL" id="MBAD02000405">
    <property type="protein sequence ID" value="RLN68385.1"/>
    <property type="molecule type" value="Genomic_DNA"/>
</dbReference>
<dbReference type="InterPro" id="IPR000845">
    <property type="entry name" value="Nucleoside_phosphorylase_d"/>
</dbReference>
<keyword evidence="1" id="KW-0328">Glycosyltransferase</keyword>
<evidence type="ECO:0000256" key="3">
    <source>
        <dbReference type="ARBA" id="ARBA00022726"/>
    </source>
</evidence>
<dbReference type="Pfam" id="PF01048">
    <property type="entry name" value="PNP_UDP_1"/>
    <property type="match status" value="1"/>
</dbReference>
<evidence type="ECO:0000256" key="4">
    <source>
        <dbReference type="SAM" id="MobiDB-lite"/>
    </source>
</evidence>
<dbReference type="GO" id="GO:0005829">
    <property type="term" value="C:cytosol"/>
    <property type="evidence" value="ECO:0007669"/>
    <property type="project" value="TreeGrafter"/>
</dbReference>
<dbReference type="Gene3D" id="3.40.50.1580">
    <property type="entry name" value="Nucleoside phosphorylase domain"/>
    <property type="match status" value="1"/>
</dbReference>